<dbReference type="SUPFAM" id="SSF54928">
    <property type="entry name" value="RNA-binding domain, RBD"/>
    <property type="match status" value="1"/>
</dbReference>
<dbReference type="VEuPathDB" id="ToxoDB:CSUI_008039"/>
<name>A0A2C6KP30_9APIC</name>
<keyword evidence="3" id="KW-1185">Reference proteome</keyword>
<dbReference type="CDD" id="cd00590">
    <property type="entry name" value="RRM_SF"/>
    <property type="match status" value="1"/>
</dbReference>
<comment type="caution">
    <text evidence="2">The sequence shown here is derived from an EMBL/GenBank/DDBJ whole genome shotgun (WGS) entry which is preliminary data.</text>
</comment>
<feature type="region of interest" description="Disordered" evidence="1">
    <location>
        <begin position="99"/>
        <end position="171"/>
    </location>
</feature>
<evidence type="ECO:0000256" key="1">
    <source>
        <dbReference type="SAM" id="MobiDB-lite"/>
    </source>
</evidence>
<evidence type="ECO:0000313" key="2">
    <source>
        <dbReference type="EMBL" id="PHJ18136.1"/>
    </source>
</evidence>
<sequence length="171" mass="18297">MEAKSAQVVYASSGLKYTDPYTRCFLMNIAPGVTEAQIQRQFSRFGAVQIYTYQPAVGGLPGWAWVGFYSRLGVLNMQSAALAKQKASAEFAARYGDGGILSSDEKRTAGVEEEEAVGAGVPQSSVVGERKLENEDDIGDKLDTSTTHADTEPPNSPAARIIFQEGGAPQE</sequence>
<dbReference type="RefSeq" id="XP_067919846.1">
    <property type="nucleotide sequence ID" value="XM_068068178.1"/>
</dbReference>
<dbReference type="InterPro" id="IPR035979">
    <property type="entry name" value="RBD_domain_sf"/>
</dbReference>
<dbReference type="GeneID" id="94431389"/>
<dbReference type="EMBL" id="MIGC01004380">
    <property type="protein sequence ID" value="PHJ18136.1"/>
    <property type="molecule type" value="Genomic_DNA"/>
</dbReference>
<dbReference type="OrthoDB" id="328812at2759"/>
<proteinExistence type="predicted"/>
<dbReference type="AlphaFoldDB" id="A0A2C6KP30"/>
<feature type="compositionally biased region" description="Basic and acidic residues" evidence="1">
    <location>
        <begin position="128"/>
        <end position="143"/>
    </location>
</feature>
<reference evidence="2 3" key="1">
    <citation type="journal article" date="2017" name="Int. J. Parasitol.">
        <title>The genome of the protozoan parasite Cystoisospora suis and a reverse vaccinology approach to identify vaccine candidates.</title>
        <authorList>
            <person name="Palmieri N."/>
            <person name="Shrestha A."/>
            <person name="Ruttkowski B."/>
            <person name="Beck T."/>
            <person name="Vogl C."/>
            <person name="Tomley F."/>
            <person name="Blake D.P."/>
            <person name="Joachim A."/>
        </authorList>
    </citation>
    <scope>NUCLEOTIDE SEQUENCE [LARGE SCALE GENOMIC DNA]</scope>
    <source>
        <strain evidence="2 3">Wien I</strain>
    </source>
</reference>
<organism evidence="2 3">
    <name type="scientific">Cystoisospora suis</name>
    <dbReference type="NCBI Taxonomy" id="483139"/>
    <lineage>
        <taxon>Eukaryota</taxon>
        <taxon>Sar</taxon>
        <taxon>Alveolata</taxon>
        <taxon>Apicomplexa</taxon>
        <taxon>Conoidasida</taxon>
        <taxon>Coccidia</taxon>
        <taxon>Eucoccidiorida</taxon>
        <taxon>Eimeriorina</taxon>
        <taxon>Sarcocystidae</taxon>
        <taxon>Cystoisospora</taxon>
    </lineage>
</organism>
<accession>A0A2C6KP30</accession>
<dbReference type="GO" id="GO:0003676">
    <property type="term" value="F:nucleic acid binding"/>
    <property type="evidence" value="ECO:0007669"/>
    <property type="project" value="InterPro"/>
</dbReference>
<gene>
    <name evidence="2" type="ORF">CSUI_008039</name>
</gene>
<evidence type="ECO:0000313" key="3">
    <source>
        <dbReference type="Proteomes" id="UP000221165"/>
    </source>
</evidence>
<dbReference type="Proteomes" id="UP000221165">
    <property type="component" value="Unassembled WGS sequence"/>
</dbReference>
<protein>
    <submittedName>
        <fullName evidence="2">Rna binding</fullName>
    </submittedName>
</protein>